<protein>
    <submittedName>
        <fullName evidence="1">Uncharacterized protein</fullName>
    </submittedName>
</protein>
<sequence length="75" mass="8413">MPSAAIFSSTIIGYRLQAPAKSPLENAMWNGAITDRFNHQLKRKINQLSIARELSRTFFLRKSLHAGVRCPSRAA</sequence>
<evidence type="ECO:0000313" key="1">
    <source>
        <dbReference type="EMBL" id="TFV41396.1"/>
    </source>
</evidence>
<dbReference type="AlphaFoldDB" id="A0A4Y9LEQ7"/>
<evidence type="ECO:0000313" key="2">
    <source>
        <dbReference type="Proteomes" id="UP000297966"/>
    </source>
</evidence>
<gene>
    <name evidence="1" type="ORF">E4K65_36565</name>
</gene>
<name>A0A4Y9LEQ7_9BRAD</name>
<accession>A0A4Y9LEQ7</accession>
<keyword evidence="2" id="KW-1185">Reference proteome</keyword>
<dbReference type="Proteomes" id="UP000297966">
    <property type="component" value="Unassembled WGS sequence"/>
</dbReference>
<dbReference type="EMBL" id="SPQT01000029">
    <property type="protein sequence ID" value="TFV41396.1"/>
    <property type="molecule type" value="Genomic_DNA"/>
</dbReference>
<dbReference type="RefSeq" id="WP_135178220.1">
    <property type="nucleotide sequence ID" value="NZ_JBIYER010000001.1"/>
</dbReference>
<proteinExistence type="predicted"/>
<organism evidence="1 2">
    <name type="scientific">Bradyrhizobium niftali</name>
    <dbReference type="NCBI Taxonomy" id="2560055"/>
    <lineage>
        <taxon>Bacteria</taxon>
        <taxon>Pseudomonadati</taxon>
        <taxon>Pseudomonadota</taxon>
        <taxon>Alphaproteobacteria</taxon>
        <taxon>Hyphomicrobiales</taxon>
        <taxon>Nitrobacteraceae</taxon>
        <taxon>Bradyrhizobium</taxon>
    </lineage>
</organism>
<comment type="caution">
    <text evidence="1">The sequence shown here is derived from an EMBL/GenBank/DDBJ whole genome shotgun (WGS) entry which is preliminary data.</text>
</comment>
<reference evidence="1 2" key="1">
    <citation type="submission" date="2019-03" db="EMBL/GenBank/DDBJ databases">
        <title>Bradyrhizobium diversity isolated from nodules of Chamaecrista fasciculata.</title>
        <authorList>
            <person name="Klepa M.S."/>
            <person name="Urquiaga M.O."/>
            <person name="Hungria M."/>
            <person name="Delamuta J.R."/>
        </authorList>
    </citation>
    <scope>NUCLEOTIDE SEQUENCE [LARGE SCALE GENOMIC DNA]</scope>
    <source>
        <strain evidence="1 2">CNPSo 3448</strain>
    </source>
</reference>